<comment type="caution">
    <text evidence="1">The sequence shown here is derived from an EMBL/GenBank/DDBJ whole genome shotgun (WGS) entry which is preliminary data.</text>
</comment>
<dbReference type="AlphaFoldDB" id="A0AAV7RTK1"/>
<proteinExistence type="predicted"/>
<reference evidence="1" key="1">
    <citation type="journal article" date="2022" name="bioRxiv">
        <title>Sequencing and chromosome-scale assembly of the giantPleurodeles waltlgenome.</title>
        <authorList>
            <person name="Brown T."/>
            <person name="Elewa A."/>
            <person name="Iarovenko S."/>
            <person name="Subramanian E."/>
            <person name="Araus A.J."/>
            <person name="Petzold A."/>
            <person name="Susuki M."/>
            <person name="Suzuki K.-i.T."/>
            <person name="Hayashi T."/>
            <person name="Toyoda A."/>
            <person name="Oliveira C."/>
            <person name="Osipova E."/>
            <person name="Leigh N.D."/>
            <person name="Simon A."/>
            <person name="Yun M.H."/>
        </authorList>
    </citation>
    <scope>NUCLEOTIDE SEQUENCE</scope>
    <source>
        <strain evidence="1">20211129_DDA</strain>
        <tissue evidence="1">Liver</tissue>
    </source>
</reference>
<sequence length="254" mass="27542">MRGLLSCLWPFEPSWATTTLDSRHIQGRCDRKRPPTGDQSGRRWWGHDKNGWQLLEAIDASRERLEGKIDLLSVDLGLILEDSWKFSERVATLEGIAQTLTPAVQSADHCILALEVHTWHLAARLDDQEGQAHRNNVCIEHADGDSLLAYPGDFVPGDVGPREPLQILCLRAGADTSPWYPTAFGGGPSSAFPGQGSSPATGPCAQSICGRQRQDVSVPWLHPPHSDAKGIIPGSEGEAMRLGAAQLCVLPCST</sequence>
<organism evidence="1 2">
    <name type="scientific">Pleurodeles waltl</name>
    <name type="common">Iberian ribbed newt</name>
    <dbReference type="NCBI Taxonomy" id="8319"/>
    <lineage>
        <taxon>Eukaryota</taxon>
        <taxon>Metazoa</taxon>
        <taxon>Chordata</taxon>
        <taxon>Craniata</taxon>
        <taxon>Vertebrata</taxon>
        <taxon>Euteleostomi</taxon>
        <taxon>Amphibia</taxon>
        <taxon>Batrachia</taxon>
        <taxon>Caudata</taxon>
        <taxon>Salamandroidea</taxon>
        <taxon>Salamandridae</taxon>
        <taxon>Pleurodelinae</taxon>
        <taxon>Pleurodeles</taxon>
    </lineage>
</organism>
<keyword evidence="2" id="KW-1185">Reference proteome</keyword>
<protein>
    <submittedName>
        <fullName evidence="1">Uncharacterized protein</fullName>
    </submittedName>
</protein>
<evidence type="ECO:0000313" key="1">
    <source>
        <dbReference type="EMBL" id="KAJ1154877.1"/>
    </source>
</evidence>
<dbReference type="Proteomes" id="UP001066276">
    <property type="component" value="Chromosome 5"/>
</dbReference>
<evidence type="ECO:0000313" key="2">
    <source>
        <dbReference type="Proteomes" id="UP001066276"/>
    </source>
</evidence>
<accession>A0AAV7RTK1</accession>
<dbReference type="EMBL" id="JANPWB010000009">
    <property type="protein sequence ID" value="KAJ1154877.1"/>
    <property type="molecule type" value="Genomic_DNA"/>
</dbReference>
<name>A0AAV7RTK1_PLEWA</name>
<gene>
    <name evidence="1" type="ORF">NDU88_007620</name>
</gene>